<dbReference type="PANTHER" id="PTHR13491:SF0">
    <property type="entry name" value="ZINC FINGER CCHC DOMAIN-CONTAINING PROTEIN 10"/>
    <property type="match status" value="1"/>
</dbReference>
<evidence type="ECO:0000256" key="1">
    <source>
        <dbReference type="SAM" id="MobiDB-lite"/>
    </source>
</evidence>
<feature type="region of interest" description="Disordered" evidence="1">
    <location>
        <begin position="318"/>
        <end position="372"/>
    </location>
</feature>
<evidence type="ECO:0000313" key="3">
    <source>
        <dbReference type="Proteomes" id="UP000053558"/>
    </source>
</evidence>
<feature type="compositionally biased region" description="Low complexity" evidence="1">
    <location>
        <begin position="128"/>
        <end position="143"/>
    </location>
</feature>
<organism evidence="2 3">
    <name type="scientific">Coniophora puteana (strain RWD-64-598)</name>
    <name type="common">Brown rot fungus</name>
    <dbReference type="NCBI Taxonomy" id="741705"/>
    <lineage>
        <taxon>Eukaryota</taxon>
        <taxon>Fungi</taxon>
        <taxon>Dikarya</taxon>
        <taxon>Basidiomycota</taxon>
        <taxon>Agaricomycotina</taxon>
        <taxon>Agaricomycetes</taxon>
        <taxon>Agaricomycetidae</taxon>
        <taxon>Boletales</taxon>
        <taxon>Coniophorineae</taxon>
        <taxon>Coniophoraceae</taxon>
        <taxon>Coniophora</taxon>
    </lineage>
</organism>
<dbReference type="InterPro" id="IPR039715">
    <property type="entry name" value="ZCCHC10"/>
</dbReference>
<dbReference type="AlphaFoldDB" id="A0A5M3N553"/>
<accession>A0A5M3N553</accession>
<sequence>MCPGGHSTTSGCPTTSGSPSTSSCPSTSGHPSTSGGPSTSSSSHFSSSDEPYEIDGVPYCPWCHLPLQPRRCANGRVDHINRYFVVCENVHAHPLGRGDKLRKFWHWYPLYDAPEHIMLLSDNSWTPLSSPASSTPARSPATTIPLPALSIPQSTPSAPPTSAASQPVPPSRTYPPLGPFVAGSLKCIWEGGCTKSAPNQRNSRCTKTMCKKHCIAADHMGCSTAKDHNPESAGKLQKATLAAQVASSSSSALPPSAPALSRPMARPPSLSLPRWSVPELTDEEWGLNPQFDDLSVLSEVAVNFPDLGFSSIDSPALDGPLLDSPTPHSTASFSQPSRPPPSQTSIPRPSQLNSRQPRIGARSAPTTQLNDDWVTKANDASVQQSLLHRDEQEQLARAEESTQEIEVIVFITNDDPPIKLALQGSNAPSHQTKSAIPYWPYFDLVSASKRAPQLPNIDDRTLVDVWDKRRKDWLAVVSSFRFTVKHKDVLVFRINGVTRCPSVKDYTAPSYRHGLSADRSKIRAKLKQPARVKRTRSPTPEPMSSSPSQSSVSSLNSPPSSSEASRPSKRQRTVSPFALSPNRTQQMAYLALQGGPQPPGCAQPSSLDPSLSDASSSSSSRSSSSQSGASTANTSIQAHGDVSEIPRFKPSKIVTNKPFPSGWNAKDVEAAIKIFDDTRFTHIKPADRFHALFGPDIRYIRETLRDARTRWSMADDDWKSNIRAIPDTKDGLWDKVTTTFKLKPARTRRQVVEMHQAGLIDVETNPPLLYASGIDSEGDDDDVVMVEAP</sequence>
<gene>
    <name evidence="2" type="ORF">CONPUDRAFT_148114</name>
</gene>
<dbReference type="RefSeq" id="XP_007762960.1">
    <property type="nucleotide sequence ID" value="XM_007764770.1"/>
</dbReference>
<reference evidence="3" key="1">
    <citation type="journal article" date="2012" name="Science">
        <title>The Paleozoic origin of enzymatic lignin decomposition reconstructed from 31 fungal genomes.</title>
        <authorList>
            <person name="Floudas D."/>
            <person name="Binder M."/>
            <person name="Riley R."/>
            <person name="Barry K."/>
            <person name="Blanchette R.A."/>
            <person name="Henrissat B."/>
            <person name="Martinez A.T."/>
            <person name="Otillar R."/>
            <person name="Spatafora J.W."/>
            <person name="Yadav J.S."/>
            <person name="Aerts A."/>
            <person name="Benoit I."/>
            <person name="Boyd A."/>
            <person name="Carlson A."/>
            <person name="Copeland A."/>
            <person name="Coutinho P.M."/>
            <person name="de Vries R.P."/>
            <person name="Ferreira P."/>
            <person name="Findley K."/>
            <person name="Foster B."/>
            <person name="Gaskell J."/>
            <person name="Glotzer D."/>
            <person name="Gorecki P."/>
            <person name="Heitman J."/>
            <person name="Hesse C."/>
            <person name="Hori C."/>
            <person name="Igarashi K."/>
            <person name="Jurgens J.A."/>
            <person name="Kallen N."/>
            <person name="Kersten P."/>
            <person name="Kohler A."/>
            <person name="Kuees U."/>
            <person name="Kumar T.K.A."/>
            <person name="Kuo A."/>
            <person name="LaButti K."/>
            <person name="Larrondo L.F."/>
            <person name="Lindquist E."/>
            <person name="Ling A."/>
            <person name="Lombard V."/>
            <person name="Lucas S."/>
            <person name="Lundell T."/>
            <person name="Martin R."/>
            <person name="McLaughlin D.J."/>
            <person name="Morgenstern I."/>
            <person name="Morin E."/>
            <person name="Murat C."/>
            <person name="Nagy L.G."/>
            <person name="Nolan M."/>
            <person name="Ohm R.A."/>
            <person name="Patyshakuliyeva A."/>
            <person name="Rokas A."/>
            <person name="Ruiz-Duenas F.J."/>
            <person name="Sabat G."/>
            <person name="Salamov A."/>
            <person name="Samejima M."/>
            <person name="Schmutz J."/>
            <person name="Slot J.C."/>
            <person name="St John F."/>
            <person name="Stenlid J."/>
            <person name="Sun H."/>
            <person name="Sun S."/>
            <person name="Syed K."/>
            <person name="Tsang A."/>
            <person name="Wiebenga A."/>
            <person name="Young D."/>
            <person name="Pisabarro A."/>
            <person name="Eastwood D.C."/>
            <person name="Martin F."/>
            <person name="Cullen D."/>
            <person name="Grigoriev I.V."/>
            <person name="Hibbett D.S."/>
        </authorList>
    </citation>
    <scope>NUCLEOTIDE SEQUENCE [LARGE SCALE GENOMIC DNA]</scope>
    <source>
        <strain evidence="3">RWD-64-598 SS2</strain>
    </source>
</reference>
<comment type="caution">
    <text evidence="2">The sequence shown here is derived from an EMBL/GenBank/DDBJ whole genome shotgun (WGS) entry which is preliminary data.</text>
</comment>
<feature type="region of interest" description="Disordered" evidence="1">
    <location>
        <begin position="517"/>
        <end position="660"/>
    </location>
</feature>
<dbReference type="KEGG" id="cput:CONPUDRAFT_148114"/>
<feature type="compositionally biased region" description="Low complexity" evidence="1">
    <location>
        <begin position="152"/>
        <end position="166"/>
    </location>
</feature>
<dbReference type="PANTHER" id="PTHR13491">
    <property type="entry name" value="ZCCHC10 PROTEIN"/>
    <property type="match status" value="1"/>
</dbReference>
<name>A0A5M3N553_CONPW</name>
<dbReference type="Proteomes" id="UP000053558">
    <property type="component" value="Unassembled WGS sequence"/>
</dbReference>
<keyword evidence="3" id="KW-1185">Reference proteome</keyword>
<feature type="region of interest" description="Disordered" evidence="1">
    <location>
        <begin position="1"/>
        <end position="49"/>
    </location>
</feature>
<proteinExistence type="predicted"/>
<feature type="region of interest" description="Disordered" evidence="1">
    <location>
        <begin position="247"/>
        <end position="269"/>
    </location>
</feature>
<feature type="compositionally biased region" description="Low complexity" evidence="1">
    <location>
        <begin position="602"/>
        <end position="630"/>
    </location>
</feature>
<dbReference type="EMBL" id="JH711573">
    <property type="protein sequence ID" value="EIW85985.1"/>
    <property type="molecule type" value="Genomic_DNA"/>
</dbReference>
<feature type="compositionally biased region" description="Low complexity" evidence="1">
    <location>
        <begin position="1"/>
        <end position="48"/>
    </location>
</feature>
<feature type="compositionally biased region" description="Basic residues" evidence="1">
    <location>
        <begin position="522"/>
        <end position="536"/>
    </location>
</feature>
<feature type="compositionally biased region" description="Low complexity" evidence="1">
    <location>
        <begin position="542"/>
        <end position="565"/>
    </location>
</feature>
<dbReference type="GeneID" id="19202444"/>
<evidence type="ECO:0000313" key="2">
    <source>
        <dbReference type="EMBL" id="EIW85985.1"/>
    </source>
</evidence>
<protein>
    <submittedName>
        <fullName evidence="2">Uncharacterized protein</fullName>
    </submittedName>
</protein>
<feature type="region of interest" description="Disordered" evidence="1">
    <location>
        <begin position="128"/>
        <end position="172"/>
    </location>
</feature>